<comment type="caution">
    <text evidence="1">The sequence shown here is derived from an EMBL/GenBank/DDBJ whole genome shotgun (WGS) entry which is preliminary data.</text>
</comment>
<accession>A0ACC2AYZ0</accession>
<reference evidence="2" key="1">
    <citation type="journal article" date="2024" name="Proc. Natl. Acad. Sci. U.S.A.">
        <title>Extraordinary preservation of gene collinearity over three hundred million years revealed in homosporous lycophytes.</title>
        <authorList>
            <person name="Li C."/>
            <person name="Wickell D."/>
            <person name="Kuo L.Y."/>
            <person name="Chen X."/>
            <person name="Nie B."/>
            <person name="Liao X."/>
            <person name="Peng D."/>
            <person name="Ji J."/>
            <person name="Jenkins J."/>
            <person name="Williams M."/>
            <person name="Shu S."/>
            <person name="Plott C."/>
            <person name="Barry K."/>
            <person name="Rajasekar S."/>
            <person name="Grimwood J."/>
            <person name="Han X."/>
            <person name="Sun S."/>
            <person name="Hou Z."/>
            <person name="He W."/>
            <person name="Dai G."/>
            <person name="Sun C."/>
            <person name="Schmutz J."/>
            <person name="Leebens-Mack J.H."/>
            <person name="Li F.W."/>
            <person name="Wang L."/>
        </authorList>
    </citation>
    <scope>NUCLEOTIDE SEQUENCE [LARGE SCALE GENOMIC DNA]</scope>
    <source>
        <strain evidence="2">cv. PW_Plant_1</strain>
    </source>
</reference>
<sequence length="374" mass="41245">MDDQAGCEEVGWFNFDGYEGFEGQQGSTSDAELSSFLDFILSQEVPPLSFPLPPEIDPFPGIQPLAPEQGFGLDPLVGDKSSPCSSGLSVNLEGKNSTDRRTGNQGVLVVKGLAAEGSPNGSSSLSATEGLGGHDGLSRGSRAVDREQVDVSPTRSLNTDQQGDDGARRKIRLMKNRESALQSRQRKKSYVKDLEAKCRMLESHCNQLQQAVAFKDMENCVLREELVRAKRVKNQKGVSLCVAEPAVLAKDSLPLESLSHKAYNSDGRYLVWMVPLFLLLLLLLMQGAPKRDPSGGNLNMGKTGSTHHHYMMWCRKRGLPSTKGGGRGRERSIWRWKCFAHNKRRKKRRFASCSPWKIYAVTLSVQFTLGSPMS</sequence>
<evidence type="ECO:0000313" key="2">
    <source>
        <dbReference type="Proteomes" id="UP001162992"/>
    </source>
</evidence>
<dbReference type="Proteomes" id="UP001162992">
    <property type="component" value="Chromosome 18"/>
</dbReference>
<keyword evidence="2" id="KW-1185">Reference proteome</keyword>
<dbReference type="EMBL" id="CM055109">
    <property type="protein sequence ID" value="KAJ7522738.1"/>
    <property type="molecule type" value="Genomic_DNA"/>
</dbReference>
<gene>
    <name evidence="1" type="ORF">O6H91_18G024900</name>
</gene>
<organism evidence="1 2">
    <name type="scientific">Diphasiastrum complanatum</name>
    <name type="common">Issler's clubmoss</name>
    <name type="synonym">Lycopodium complanatum</name>
    <dbReference type="NCBI Taxonomy" id="34168"/>
    <lineage>
        <taxon>Eukaryota</taxon>
        <taxon>Viridiplantae</taxon>
        <taxon>Streptophyta</taxon>
        <taxon>Embryophyta</taxon>
        <taxon>Tracheophyta</taxon>
        <taxon>Lycopodiopsida</taxon>
        <taxon>Lycopodiales</taxon>
        <taxon>Lycopodiaceae</taxon>
        <taxon>Lycopodioideae</taxon>
        <taxon>Diphasiastrum</taxon>
    </lineage>
</organism>
<proteinExistence type="predicted"/>
<evidence type="ECO:0000313" key="1">
    <source>
        <dbReference type="EMBL" id="KAJ7522738.1"/>
    </source>
</evidence>
<protein>
    <submittedName>
        <fullName evidence="1">Uncharacterized protein</fullName>
    </submittedName>
</protein>
<name>A0ACC2AYZ0_DIPCM</name>